<feature type="transmembrane region" description="Helical" evidence="1">
    <location>
        <begin position="18"/>
        <end position="40"/>
    </location>
</feature>
<evidence type="ECO:0000313" key="2">
    <source>
        <dbReference type="Proteomes" id="UP000887578"/>
    </source>
</evidence>
<organism evidence="2 3">
    <name type="scientific">Panagrolaimus davidi</name>
    <dbReference type="NCBI Taxonomy" id="227884"/>
    <lineage>
        <taxon>Eukaryota</taxon>
        <taxon>Metazoa</taxon>
        <taxon>Ecdysozoa</taxon>
        <taxon>Nematoda</taxon>
        <taxon>Chromadorea</taxon>
        <taxon>Rhabditida</taxon>
        <taxon>Tylenchina</taxon>
        <taxon>Panagrolaimomorpha</taxon>
        <taxon>Panagrolaimoidea</taxon>
        <taxon>Panagrolaimidae</taxon>
        <taxon>Panagrolaimus</taxon>
    </lineage>
</organism>
<dbReference type="Proteomes" id="UP000887578">
    <property type="component" value="Unplaced"/>
</dbReference>
<evidence type="ECO:0000313" key="3">
    <source>
        <dbReference type="WBParaSite" id="PDA_v2.g28250.t1"/>
    </source>
</evidence>
<keyword evidence="1" id="KW-0472">Membrane</keyword>
<evidence type="ECO:0000256" key="1">
    <source>
        <dbReference type="SAM" id="Phobius"/>
    </source>
</evidence>
<keyword evidence="2" id="KW-1185">Reference proteome</keyword>
<dbReference type="AlphaFoldDB" id="A0A914Q9Q2"/>
<dbReference type="WBParaSite" id="PDA_v2.g28250.t1">
    <property type="protein sequence ID" value="PDA_v2.g28250.t1"/>
    <property type="gene ID" value="PDA_v2.g28250"/>
</dbReference>
<proteinExistence type="predicted"/>
<keyword evidence="1" id="KW-0812">Transmembrane</keyword>
<reference evidence="3" key="1">
    <citation type="submission" date="2022-11" db="UniProtKB">
        <authorList>
            <consortium name="WormBaseParasite"/>
        </authorList>
    </citation>
    <scope>IDENTIFICATION</scope>
</reference>
<keyword evidence="1" id="KW-1133">Transmembrane helix</keyword>
<name>A0A914Q9Q2_9BILA</name>
<accession>A0A914Q9Q2</accession>
<protein>
    <submittedName>
        <fullName evidence="3">Uncharacterized protein</fullName>
    </submittedName>
</protein>
<sequence length="69" mass="7856">MVNFRSATFLPILNATNLFIALIPYLVISVALFVFLLMLLGSMTEEEEDEYELTESDTIQLKNYSSCND</sequence>